<feature type="transmembrane region" description="Helical" evidence="1">
    <location>
        <begin position="34"/>
        <end position="54"/>
    </location>
</feature>
<evidence type="ECO:0000256" key="1">
    <source>
        <dbReference type="SAM" id="Phobius"/>
    </source>
</evidence>
<feature type="transmembrane region" description="Helical" evidence="1">
    <location>
        <begin position="357"/>
        <end position="377"/>
    </location>
</feature>
<keyword evidence="3" id="KW-1185">Reference proteome</keyword>
<feature type="transmembrane region" description="Helical" evidence="1">
    <location>
        <begin position="383"/>
        <end position="403"/>
    </location>
</feature>
<keyword evidence="1" id="KW-0472">Membrane</keyword>
<feature type="transmembrane region" description="Helical" evidence="1">
    <location>
        <begin position="66"/>
        <end position="85"/>
    </location>
</feature>
<organism evidence="2 3">
    <name type="scientific">Corynebacterium nasicanis</name>
    <dbReference type="NCBI Taxonomy" id="1448267"/>
    <lineage>
        <taxon>Bacteria</taxon>
        <taxon>Bacillati</taxon>
        <taxon>Actinomycetota</taxon>
        <taxon>Actinomycetes</taxon>
        <taxon>Mycobacteriales</taxon>
        <taxon>Corynebacteriaceae</taxon>
        <taxon>Corynebacterium</taxon>
    </lineage>
</organism>
<sequence>MAVSPLLAIERPHLPRPSLREILRDAGPQEIGNGLVALIFSASGPIAVILAAAAAGNLSPDETSSWIFGAFLGNGLLTLFLTWLYRSPQAYFWTIPGTVIAGDALTHLSFGEVIGAYLATGVLVFLLGWSGLIGRIMAALPPTIVMAMVAGIFLRFGLELVTAATGDPWIALPMILIFVALSVFPRLAAVAPPVAVAALVGTVIAVVSGRLGAGILDDGIITTPVFTAPEFSLAAMVELVIPLAVTVVIVQNGQGIAVLTAAGHKPGVNLAAAASGLVSIPMAFIGNVTTCLTGPTNALIVASPNKQRHYAAAMVTALGAVAVGLFAPAFVGFMLAMPASFIAALAGIAMLIPLKNAFVAGFSGSFSTGALVCFIVTVSELSIFGMTAPFWGLVFGCLVAWLMDPRPVPAAVTESQPVVDKQKCDVK</sequence>
<dbReference type="PANTHER" id="PTHR30199:SF0">
    <property type="entry name" value="INNER MEMBRANE PROTEIN YDCO"/>
    <property type="match status" value="1"/>
</dbReference>
<proteinExistence type="predicted"/>
<dbReference type="Pfam" id="PF03594">
    <property type="entry name" value="BenE"/>
    <property type="match status" value="1"/>
</dbReference>
<dbReference type="Proteomes" id="UP001596244">
    <property type="component" value="Unassembled WGS sequence"/>
</dbReference>
<dbReference type="PANTHER" id="PTHR30199">
    <property type="entry name" value="MFS FAMILY TRANSPORTER, PREDICTED SUBSTRATE BENZOATE"/>
    <property type="match status" value="1"/>
</dbReference>
<dbReference type="InterPro" id="IPR004711">
    <property type="entry name" value="Benzoate_Transporter"/>
</dbReference>
<name>A0ABW1QC95_9CORY</name>
<feature type="transmembrane region" description="Helical" evidence="1">
    <location>
        <begin position="105"/>
        <end position="129"/>
    </location>
</feature>
<feature type="transmembrane region" description="Helical" evidence="1">
    <location>
        <begin position="231"/>
        <end position="250"/>
    </location>
</feature>
<evidence type="ECO:0000313" key="3">
    <source>
        <dbReference type="Proteomes" id="UP001596244"/>
    </source>
</evidence>
<dbReference type="EMBL" id="JBHSQE010000003">
    <property type="protein sequence ID" value="MFC6146429.1"/>
    <property type="molecule type" value="Genomic_DNA"/>
</dbReference>
<comment type="caution">
    <text evidence="2">The sequence shown here is derived from an EMBL/GenBank/DDBJ whole genome shotgun (WGS) entry which is preliminary data.</text>
</comment>
<accession>A0ABW1QC95</accession>
<gene>
    <name evidence="2" type="ORF">ACFPUZ_06370</name>
</gene>
<feature type="transmembrane region" description="Helical" evidence="1">
    <location>
        <begin position="136"/>
        <end position="157"/>
    </location>
</feature>
<evidence type="ECO:0000313" key="2">
    <source>
        <dbReference type="EMBL" id="MFC6146429.1"/>
    </source>
</evidence>
<feature type="transmembrane region" description="Helical" evidence="1">
    <location>
        <begin position="169"/>
        <end position="187"/>
    </location>
</feature>
<reference evidence="3" key="1">
    <citation type="journal article" date="2019" name="Int. J. Syst. Evol. Microbiol.">
        <title>The Global Catalogue of Microorganisms (GCM) 10K type strain sequencing project: providing services to taxonomists for standard genome sequencing and annotation.</title>
        <authorList>
            <consortium name="The Broad Institute Genomics Platform"/>
            <consortium name="The Broad Institute Genome Sequencing Center for Infectious Disease"/>
            <person name="Wu L."/>
            <person name="Ma J."/>
        </authorList>
    </citation>
    <scope>NUCLEOTIDE SEQUENCE [LARGE SCALE GENOMIC DNA]</scope>
    <source>
        <strain evidence="3">CCUG 51943</strain>
    </source>
</reference>
<dbReference type="RefSeq" id="WP_377000934.1">
    <property type="nucleotide sequence ID" value="NZ_JBHSQE010000003.1"/>
</dbReference>
<feature type="transmembrane region" description="Helical" evidence="1">
    <location>
        <begin position="194"/>
        <end position="211"/>
    </location>
</feature>
<feature type="transmembrane region" description="Helical" evidence="1">
    <location>
        <begin position="310"/>
        <end position="327"/>
    </location>
</feature>
<keyword evidence="1" id="KW-0812">Transmembrane</keyword>
<keyword evidence="1" id="KW-1133">Transmembrane helix</keyword>
<protein>
    <submittedName>
        <fullName evidence="2">Benzoate/H(+) symporter BenE family transporter</fullName>
    </submittedName>
</protein>